<dbReference type="EMBL" id="SDMP01000002">
    <property type="protein sequence ID" value="RYR74492.1"/>
    <property type="molecule type" value="Genomic_DNA"/>
</dbReference>
<dbReference type="Proteomes" id="UP000289738">
    <property type="component" value="Chromosome A02"/>
</dbReference>
<evidence type="ECO:0000313" key="1">
    <source>
        <dbReference type="EMBL" id="RYR74492.1"/>
    </source>
</evidence>
<gene>
    <name evidence="1" type="ORF">Ahy_A02g009225</name>
</gene>
<sequence>MTTIIASFVDASTRPLLGSGPLRHPVALGHWPGGVGGMLAGGAAAAVAMYDSWSLWSSSWVLWSWKV</sequence>
<protein>
    <submittedName>
        <fullName evidence="1">Uncharacterized protein</fullName>
    </submittedName>
</protein>
<evidence type="ECO:0000313" key="2">
    <source>
        <dbReference type="Proteomes" id="UP000289738"/>
    </source>
</evidence>
<name>A0A445EGL6_ARAHY</name>
<organism evidence="1 2">
    <name type="scientific">Arachis hypogaea</name>
    <name type="common">Peanut</name>
    <dbReference type="NCBI Taxonomy" id="3818"/>
    <lineage>
        <taxon>Eukaryota</taxon>
        <taxon>Viridiplantae</taxon>
        <taxon>Streptophyta</taxon>
        <taxon>Embryophyta</taxon>
        <taxon>Tracheophyta</taxon>
        <taxon>Spermatophyta</taxon>
        <taxon>Magnoliopsida</taxon>
        <taxon>eudicotyledons</taxon>
        <taxon>Gunneridae</taxon>
        <taxon>Pentapetalae</taxon>
        <taxon>rosids</taxon>
        <taxon>fabids</taxon>
        <taxon>Fabales</taxon>
        <taxon>Fabaceae</taxon>
        <taxon>Papilionoideae</taxon>
        <taxon>50 kb inversion clade</taxon>
        <taxon>dalbergioids sensu lato</taxon>
        <taxon>Dalbergieae</taxon>
        <taxon>Pterocarpus clade</taxon>
        <taxon>Arachis</taxon>
    </lineage>
</organism>
<keyword evidence="2" id="KW-1185">Reference proteome</keyword>
<dbReference type="AlphaFoldDB" id="A0A445EGL6"/>
<proteinExistence type="predicted"/>
<accession>A0A445EGL6</accession>
<reference evidence="1 2" key="1">
    <citation type="submission" date="2019-01" db="EMBL/GenBank/DDBJ databases">
        <title>Sequencing of cultivated peanut Arachis hypogaea provides insights into genome evolution and oil improvement.</title>
        <authorList>
            <person name="Chen X."/>
        </authorList>
    </citation>
    <scope>NUCLEOTIDE SEQUENCE [LARGE SCALE GENOMIC DNA]</scope>
    <source>
        <strain evidence="2">cv. Fuhuasheng</strain>
        <tissue evidence="1">Leaves</tissue>
    </source>
</reference>
<comment type="caution">
    <text evidence="1">The sequence shown here is derived from an EMBL/GenBank/DDBJ whole genome shotgun (WGS) entry which is preliminary data.</text>
</comment>